<dbReference type="GO" id="GO:0005634">
    <property type="term" value="C:nucleus"/>
    <property type="evidence" value="ECO:0007669"/>
    <property type="project" value="UniProtKB-SubCell"/>
</dbReference>
<dbReference type="NCBIfam" id="TIGR00675">
    <property type="entry name" value="dcm"/>
    <property type="match status" value="1"/>
</dbReference>
<dbReference type="EC" id="2.1.1.37" evidence="10"/>
<comment type="catalytic activity">
    <reaction evidence="7 10">
        <text>a 2'-deoxycytidine in DNA + S-adenosyl-L-methionine = a 5-methyl-2'-deoxycytidine in DNA + S-adenosyl-L-homocysteine + H(+)</text>
        <dbReference type="Rhea" id="RHEA:13681"/>
        <dbReference type="Rhea" id="RHEA-COMP:11369"/>
        <dbReference type="Rhea" id="RHEA-COMP:11370"/>
        <dbReference type="ChEBI" id="CHEBI:15378"/>
        <dbReference type="ChEBI" id="CHEBI:57856"/>
        <dbReference type="ChEBI" id="CHEBI:59789"/>
        <dbReference type="ChEBI" id="CHEBI:85452"/>
        <dbReference type="ChEBI" id="CHEBI:85454"/>
        <dbReference type="EC" id="2.1.1.37"/>
    </reaction>
</comment>
<feature type="active site" evidence="8">
    <location>
        <position position="421"/>
    </location>
</feature>
<evidence type="ECO:0000313" key="15">
    <source>
        <dbReference type="Proteomes" id="UP000230069"/>
    </source>
</evidence>
<dbReference type="PROSITE" id="PS00095">
    <property type="entry name" value="C5_MTASE_2"/>
    <property type="match status" value="1"/>
</dbReference>
<evidence type="ECO:0000256" key="3">
    <source>
        <dbReference type="ARBA" id="ARBA00022679"/>
    </source>
</evidence>
<evidence type="ECO:0000259" key="13">
    <source>
        <dbReference type="PROSITE" id="PS51038"/>
    </source>
</evidence>
<dbReference type="InterPro" id="IPR023780">
    <property type="entry name" value="Chromo_domain"/>
</dbReference>
<evidence type="ECO:0000256" key="7">
    <source>
        <dbReference type="ARBA" id="ARBA00047422"/>
    </source>
</evidence>
<dbReference type="Pfam" id="PF00145">
    <property type="entry name" value="DNA_methylase"/>
    <property type="match status" value="1"/>
</dbReference>
<evidence type="ECO:0000256" key="8">
    <source>
        <dbReference type="PROSITE-ProRule" id="PRU01016"/>
    </source>
</evidence>
<evidence type="ECO:0000256" key="1">
    <source>
        <dbReference type="ARBA" id="ARBA00004123"/>
    </source>
</evidence>
<feature type="domain" description="BAH" evidence="13">
    <location>
        <begin position="70"/>
        <end position="194"/>
    </location>
</feature>
<evidence type="ECO:0000256" key="5">
    <source>
        <dbReference type="ARBA" id="ARBA00023125"/>
    </source>
</evidence>
<dbReference type="InterPro" id="IPR018117">
    <property type="entry name" value="C5_DNA_meth_AS"/>
</dbReference>
<keyword evidence="4 8" id="KW-0949">S-adenosyl-L-methionine</keyword>
<evidence type="ECO:0000256" key="2">
    <source>
        <dbReference type="ARBA" id="ARBA00022603"/>
    </source>
</evidence>
<dbReference type="FunCoup" id="A0A2G5C3J8">
    <property type="interactions" value="244"/>
</dbReference>
<dbReference type="InParanoid" id="A0A2G5C3J8"/>
<dbReference type="InterPro" id="IPR001525">
    <property type="entry name" value="C5_MeTfrase"/>
</dbReference>
<reference evidence="14 15" key="1">
    <citation type="submission" date="2017-09" db="EMBL/GenBank/DDBJ databases">
        <title>WGS assembly of Aquilegia coerulea Goldsmith.</title>
        <authorList>
            <person name="Hodges S."/>
            <person name="Kramer E."/>
            <person name="Nordborg M."/>
            <person name="Tomkins J."/>
            <person name="Borevitz J."/>
            <person name="Derieg N."/>
            <person name="Yan J."/>
            <person name="Mihaltcheva S."/>
            <person name="Hayes R.D."/>
            <person name="Rokhsar D."/>
        </authorList>
    </citation>
    <scope>NUCLEOTIDE SEQUENCE [LARGE SCALE GENOMIC DNA]</scope>
    <source>
        <strain evidence="15">cv. Goldsmith</strain>
    </source>
</reference>
<keyword evidence="3 8" id="KW-0808">Transferase</keyword>
<dbReference type="GO" id="GO:0044027">
    <property type="term" value="P:negative regulation of gene expression via chromosomal CpG island methylation"/>
    <property type="evidence" value="ECO:0007669"/>
    <property type="project" value="TreeGrafter"/>
</dbReference>
<dbReference type="InterPro" id="IPR023779">
    <property type="entry name" value="Chromodomain_CS"/>
</dbReference>
<keyword evidence="2 8" id="KW-0489">Methyltransferase</keyword>
<dbReference type="InterPro" id="IPR016197">
    <property type="entry name" value="Chromo-like_dom_sf"/>
</dbReference>
<dbReference type="GO" id="GO:0003682">
    <property type="term" value="F:chromatin binding"/>
    <property type="evidence" value="ECO:0007669"/>
    <property type="project" value="InterPro"/>
</dbReference>
<comment type="similarity">
    <text evidence="8 9">Belongs to the class I-like SAM-binding methyltransferase superfamily. C5-methyltransferase family.</text>
</comment>
<keyword evidence="5" id="KW-0238">DNA-binding</keyword>
<dbReference type="InterPro" id="IPR000953">
    <property type="entry name" value="Chromo/chromo_shadow_dom"/>
</dbReference>
<dbReference type="PROSITE" id="PS51679">
    <property type="entry name" value="SAM_MT_C5"/>
    <property type="match status" value="1"/>
</dbReference>
<dbReference type="Proteomes" id="UP000230069">
    <property type="component" value="Unassembled WGS sequence"/>
</dbReference>
<dbReference type="PROSITE" id="PS00094">
    <property type="entry name" value="C5_MTASE_1"/>
    <property type="match status" value="1"/>
</dbReference>
<dbReference type="PROSITE" id="PS00598">
    <property type="entry name" value="CHROMO_1"/>
    <property type="match status" value="1"/>
</dbReference>
<dbReference type="PROSITE" id="PS51038">
    <property type="entry name" value="BAH"/>
    <property type="match status" value="1"/>
</dbReference>
<accession>A0A2G5C3J8</accession>
<feature type="region of interest" description="Disordered" evidence="11">
    <location>
        <begin position="34"/>
        <end position="66"/>
    </location>
</feature>
<dbReference type="GO" id="GO:0003677">
    <property type="term" value="F:DNA binding"/>
    <property type="evidence" value="ECO:0007669"/>
    <property type="project" value="UniProtKB-KW"/>
</dbReference>
<dbReference type="SUPFAM" id="SSF54160">
    <property type="entry name" value="Chromo domain-like"/>
    <property type="match status" value="1"/>
</dbReference>
<dbReference type="InterPro" id="IPR029063">
    <property type="entry name" value="SAM-dependent_MTases_sf"/>
</dbReference>
<gene>
    <name evidence="14" type="ORF">AQUCO_10500006v1</name>
</gene>
<dbReference type="PANTHER" id="PTHR10629">
    <property type="entry name" value="CYTOSINE-SPECIFIC METHYLTRANSFERASE"/>
    <property type="match status" value="1"/>
</dbReference>
<evidence type="ECO:0000256" key="6">
    <source>
        <dbReference type="ARBA" id="ARBA00023242"/>
    </source>
</evidence>
<dbReference type="SMART" id="SM00439">
    <property type="entry name" value="BAH"/>
    <property type="match status" value="1"/>
</dbReference>
<dbReference type="PRINTS" id="PR00105">
    <property type="entry name" value="C5METTRFRASE"/>
</dbReference>
<organism evidence="14 15">
    <name type="scientific">Aquilegia coerulea</name>
    <name type="common">Rocky mountain columbine</name>
    <dbReference type="NCBI Taxonomy" id="218851"/>
    <lineage>
        <taxon>Eukaryota</taxon>
        <taxon>Viridiplantae</taxon>
        <taxon>Streptophyta</taxon>
        <taxon>Embryophyta</taxon>
        <taxon>Tracheophyta</taxon>
        <taxon>Spermatophyta</taxon>
        <taxon>Magnoliopsida</taxon>
        <taxon>Ranunculales</taxon>
        <taxon>Ranunculaceae</taxon>
        <taxon>Thalictroideae</taxon>
        <taxon>Aquilegia</taxon>
    </lineage>
</organism>
<dbReference type="CDD" id="cd18635">
    <property type="entry name" value="CD_CMT3_like"/>
    <property type="match status" value="1"/>
</dbReference>
<dbReference type="GO" id="GO:0032259">
    <property type="term" value="P:methylation"/>
    <property type="evidence" value="ECO:0007669"/>
    <property type="project" value="UniProtKB-KW"/>
</dbReference>
<dbReference type="SMART" id="SM00298">
    <property type="entry name" value="CHROMO"/>
    <property type="match status" value="1"/>
</dbReference>
<dbReference type="SUPFAM" id="SSF53335">
    <property type="entry name" value="S-adenosyl-L-methionine-dependent methyltransferases"/>
    <property type="match status" value="1"/>
</dbReference>
<feature type="compositionally biased region" description="Low complexity" evidence="11">
    <location>
        <begin position="43"/>
        <end position="56"/>
    </location>
</feature>
<dbReference type="EMBL" id="KZ305121">
    <property type="protein sequence ID" value="PIA25869.1"/>
    <property type="molecule type" value="Genomic_DNA"/>
</dbReference>
<dbReference type="STRING" id="218851.A0A2G5C3J8"/>
<evidence type="ECO:0000256" key="11">
    <source>
        <dbReference type="SAM" id="MobiDB-lite"/>
    </source>
</evidence>
<dbReference type="InterPro" id="IPR043151">
    <property type="entry name" value="BAH_sf"/>
</dbReference>
<dbReference type="InterPro" id="IPR031303">
    <property type="entry name" value="C5_meth_CS"/>
</dbReference>
<dbReference type="OrthoDB" id="5376140at2759"/>
<keyword evidence="6" id="KW-0539">Nucleus</keyword>
<feature type="domain" description="Chromo" evidence="12">
    <location>
        <begin position="343"/>
        <end position="399"/>
    </location>
</feature>
<evidence type="ECO:0000256" key="4">
    <source>
        <dbReference type="ARBA" id="ARBA00022691"/>
    </source>
</evidence>
<dbReference type="Gene3D" id="3.40.50.150">
    <property type="entry name" value="Vaccinia Virus protein VP39"/>
    <property type="match status" value="1"/>
</dbReference>
<dbReference type="Gene3D" id="3.90.120.10">
    <property type="entry name" value="DNA Methylase, subunit A, domain 2"/>
    <property type="match status" value="1"/>
</dbReference>
<proteinExistence type="inferred from homology"/>
<dbReference type="AlphaFoldDB" id="A0A2G5C3J8"/>
<dbReference type="PANTHER" id="PTHR10629:SF34">
    <property type="entry name" value="DNA (CYTOSINE-5)-METHYLTRANSFERASE CMT2"/>
    <property type="match status" value="1"/>
</dbReference>
<dbReference type="Pfam" id="PF00385">
    <property type="entry name" value="Chromo"/>
    <property type="match status" value="1"/>
</dbReference>
<evidence type="ECO:0000256" key="9">
    <source>
        <dbReference type="RuleBase" id="RU000416"/>
    </source>
</evidence>
<keyword evidence="15" id="KW-1185">Reference proteome</keyword>
<dbReference type="GO" id="GO:0003886">
    <property type="term" value="F:DNA (cytosine-5-)-methyltransferase activity"/>
    <property type="evidence" value="ECO:0007669"/>
    <property type="project" value="UniProtKB-EC"/>
</dbReference>
<name>A0A2G5C3J8_AQUCA</name>
<dbReference type="Pfam" id="PF01426">
    <property type="entry name" value="BAH"/>
    <property type="match status" value="1"/>
</dbReference>
<dbReference type="InterPro" id="IPR001025">
    <property type="entry name" value="BAH_dom"/>
</dbReference>
<dbReference type="InterPro" id="IPR050390">
    <property type="entry name" value="C5-Methyltransferase"/>
</dbReference>
<protein>
    <recommendedName>
        <fullName evidence="10">Cytosine-specific methyltransferase</fullName>
        <ecNumber evidence="10">2.1.1.37</ecNumber>
    </recommendedName>
</protein>
<dbReference type="PROSITE" id="PS50013">
    <property type="entry name" value="CHROMO_2"/>
    <property type="match status" value="1"/>
</dbReference>
<dbReference type="Gene3D" id="2.30.30.490">
    <property type="match status" value="1"/>
</dbReference>
<evidence type="ECO:0000259" key="12">
    <source>
        <dbReference type="PROSITE" id="PS50013"/>
    </source>
</evidence>
<dbReference type="FunFam" id="3.90.120.10:FF:000003">
    <property type="entry name" value="DNA (cytosine-5)-methyltransferase 1"/>
    <property type="match status" value="1"/>
</dbReference>
<evidence type="ECO:0000256" key="10">
    <source>
        <dbReference type="RuleBase" id="RU000417"/>
    </source>
</evidence>
<evidence type="ECO:0000313" key="14">
    <source>
        <dbReference type="EMBL" id="PIA25869.1"/>
    </source>
</evidence>
<comment type="subcellular location">
    <subcellularLocation>
        <location evidence="1">Nucleus</location>
    </subcellularLocation>
</comment>
<sequence length="806" mass="91362">MAEKKILRSSPRLLNCSNSTSSVVIRSNLKADEEDKILRKSPRSSSSLSNSRSKSPPSKKKKIEEDSFTKKLRKNTSATNSCFLIGEPFPIEEAKNKWPWRYEEKLGEDYFRVQWFFRAEDTVMKEQADIHDKKRLFYSDLMNDNMLDCIVSKIKVIQLAPNVDLRSNSKSVASCDFYYDMKYSVEYSSFHTIVNDNSAESSDLSSSSGIETMDLHGPKPDLIDLPSCKANGSEITLLDLYSGCGGMSTGLCLGAKLSPINLVTRWALDYDKSACESLRLNHPETQIRNESAEDFLDLLKEWEKLCKRHGDGSGEKRRSLNLRAGRVGDSKVDAHNEIPSGEYEVSSIIDICYGDPTETGMRGLRFKVRWKGYGPNDDTWEPIEALGNCPDRIRDFVREGCKSQILPLPGTVDVICGGPPCQGISGYNKYRNSDAPLEDERNVQIVVFMDIVKFLRPKFVLMENVVDILRFANGFLGRYAVSRLVHMKYQARLGIMAAGCYGLPQFRLRVFLWGALPNEKLPHFPLPTHDVVVRYGGPNEFERNTVAYDEGQPRKLEKAVVLFDAISDLPDVKNDEVREEMFYKTPPQTEFQNYIRSSEYDMKYSPSIEKKSRRAVLYDHRPSPLNEDNYARVSQIPQRKGANFRDLPGVVIGPDNAVQFDPNMERLLLPSGKPLVPDFVLTFSEGKSKRPYARLWWDETVPTILTTPNCRNTVLLHPEQDRVLTIRECARLQGFPDYYRFTGSVLDRYRQIGNAVAVSVSRALGYSLGMAWLKLGGDEPLLTLPPKFSQSSTLQLMPSSSSEIEE</sequence>